<proteinExistence type="predicted"/>
<dbReference type="Gene3D" id="3.30.200.20">
    <property type="entry name" value="Phosphorylase Kinase, domain 1"/>
    <property type="match status" value="1"/>
</dbReference>
<feature type="binding site" evidence="9">
    <location>
        <position position="52"/>
    </location>
    <ligand>
        <name>ATP</name>
        <dbReference type="ChEBI" id="CHEBI:30616"/>
    </ligand>
</feature>
<feature type="domain" description="Protein kinase" evidence="11">
    <location>
        <begin position="18"/>
        <end position="283"/>
    </location>
</feature>
<dbReference type="PROSITE" id="PS50011">
    <property type="entry name" value="PROTEIN_KINASE_DOM"/>
    <property type="match status" value="1"/>
</dbReference>
<gene>
    <name evidence="12" type="ORF">KDH_57270</name>
</gene>
<name>A0ABQ6FZ83_9CHLR</name>
<keyword evidence="6 9" id="KW-0067">ATP-binding</keyword>
<evidence type="ECO:0000256" key="7">
    <source>
        <dbReference type="ARBA" id="ARBA00047899"/>
    </source>
</evidence>
<dbReference type="InterPro" id="IPR008271">
    <property type="entry name" value="Ser/Thr_kinase_AS"/>
</dbReference>
<dbReference type="Proteomes" id="UP001344906">
    <property type="component" value="Unassembled WGS sequence"/>
</dbReference>
<dbReference type="Pfam" id="PF00069">
    <property type="entry name" value="Pkinase"/>
    <property type="match status" value="1"/>
</dbReference>
<keyword evidence="10" id="KW-0812">Transmembrane</keyword>
<evidence type="ECO:0000256" key="1">
    <source>
        <dbReference type="ARBA" id="ARBA00012513"/>
    </source>
</evidence>
<dbReference type="PANTHER" id="PTHR24363">
    <property type="entry name" value="SERINE/THREONINE PROTEIN KINASE"/>
    <property type="match status" value="1"/>
</dbReference>
<reference evidence="12 13" key="1">
    <citation type="submission" date="2023-02" db="EMBL/GenBank/DDBJ databases">
        <title>Dictyobacter halimunensis sp. nov., a new member of the class Ktedonobacteria from forest soil in a geothermal area.</title>
        <authorList>
            <person name="Rachmania M.K."/>
            <person name="Ningsih F."/>
            <person name="Sakai Y."/>
            <person name="Yabe S."/>
            <person name="Yokota A."/>
            <person name="Sjamsuridzal W."/>
        </authorList>
    </citation>
    <scope>NUCLEOTIDE SEQUENCE [LARGE SCALE GENOMIC DNA]</scope>
    <source>
        <strain evidence="12 13">S3.2.2.5</strain>
    </source>
</reference>
<keyword evidence="10" id="KW-1133">Transmembrane helix</keyword>
<comment type="catalytic activity">
    <reaction evidence="8">
        <text>L-seryl-[protein] + ATP = O-phospho-L-seryl-[protein] + ADP + H(+)</text>
        <dbReference type="Rhea" id="RHEA:17989"/>
        <dbReference type="Rhea" id="RHEA-COMP:9863"/>
        <dbReference type="Rhea" id="RHEA-COMP:11604"/>
        <dbReference type="ChEBI" id="CHEBI:15378"/>
        <dbReference type="ChEBI" id="CHEBI:29999"/>
        <dbReference type="ChEBI" id="CHEBI:30616"/>
        <dbReference type="ChEBI" id="CHEBI:83421"/>
        <dbReference type="ChEBI" id="CHEBI:456216"/>
        <dbReference type="EC" id="2.7.11.1"/>
    </reaction>
</comment>
<keyword evidence="10" id="KW-0472">Membrane</keyword>
<dbReference type="CDD" id="cd14014">
    <property type="entry name" value="STKc_PknB_like"/>
    <property type="match status" value="1"/>
</dbReference>
<evidence type="ECO:0000256" key="3">
    <source>
        <dbReference type="ARBA" id="ARBA00022679"/>
    </source>
</evidence>
<keyword evidence="2" id="KW-0723">Serine/threonine-protein kinase</keyword>
<evidence type="ECO:0000256" key="5">
    <source>
        <dbReference type="ARBA" id="ARBA00022777"/>
    </source>
</evidence>
<dbReference type="SUPFAM" id="SSF56112">
    <property type="entry name" value="Protein kinase-like (PK-like)"/>
    <property type="match status" value="1"/>
</dbReference>
<dbReference type="PANTHER" id="PTHR24363:SF0">
    <property type="entry name" value="SERINE_THREONINE KINASE LIKE DOMAIN CONTAINING 1"/>
    <property type="match status" value="1"/>
</dbReference>
<dbReference type="PROSITE" id="PS00108">
    <property type="entry name" value="PROTEIN_KINASE_ST"/>
    <property type="match status" value="1"/>
</dbReference>
<dbReference type="Gene3D" id="1.10.510.10">
    <property type="entry name" value="Transferase(Phosphotransferase) domain 1"/>
    <property type="match status" value="1"/>
</dbReference>
<dbReference type="RefSeq" id="WP_338255309.1">
    <property type="nucleotide sequence ID" value="NZ_BSRI01000002.1"/>
</dbReference>
<evidence type="ECO:0000256" key="2">
    <source>
        <dbReference type="ARBA" id="ARBA00022527"/>
    </source>
</evidence>
<keyword evidence="5" id="KW-0418">Kinase</keyword>
<keyword evidence="13" id="KW-1185">Reference proteome</keyword>
<evidence type="ECO:0000259" key="11">
    <source>
        <dbReference type="PROSITE" id="PS50011"/>
    </source>
</evidence>
<keyword evidence="3" id="KW-0808">Transferase</keyword>
<evidence type="ECO:0000256" key="4">
    <source>
        <dbReference type="ARBA" id="ARBA00022741"/>
    </source>
</evidence>
<evidence type="ECO:0000313" key="12">
    <source>
        <dbReference type="EMBL" id="GLV58899.1"/>
    </source>
</evidence>
<dbReference type="InterPro" id="IPR011009">
    <property type="entry name" value="Kinase-like_dom_sf"/>
</dbReference>
<accession>A0ABQ6FZ83</accession>
<organism evidence="12 13">
    <name type="scientific">Dictyobacter halimunensis</name>
    <dbReference type="NCBI Taxonomy" id="3026934"/>
    <lineage>
        <taxon>Bacteria</taxon>
        <taxon>Bacillati</taxon>
        <taxon>Chloroflexota</taxon>
        <taxon>Ktedonobacteria</taxon>
        <taxon>Ktedonobacterales</taxon>
        <taxon>Dictyobacteraceae</taxon>
        <taxon>Dictyobacter</taxon>
    </lineage>
</organism>
<evidence type="ECO:0000256" key="10">
    <source>
        <dbReference type="SAM" id="Phobius"/>
    </source>
</evidence>
<dbReference type="InterPro" id="IPR000719">
    <property type="entry name" value="Prot_kinase_dom"/>
</dbReference>
<protein>
    <recommendedName>
        <fullName evidence="1">non-specific serine/threonine protein kinase</fullName>
        <ecNumber evidence="1">2.7.11.1</ecNumber>
    </recommendedName>
</protein>
<evidence type="ECO:0000256" key="9">
    <source>
        <dbReference type="PROSITE-ProRule" id="PRU10141"/>
    </source>
</evidence>
<comment type="catalytic activity">
    <reaction evidence="7">
        <text>L-threonyl-[protein] + ATP = O-phospho-L-threonyl-[protein] + ADP + H(+)</text>
        <dbReference type="Rhea" id="RHEA:46608"/>
        <dbReference type="Rhea" id="RHEA-COMP:11060"/>
        <dbReference type="Rhea" id="RHEA-COMP:11605"/>
        <dbReference type="ChEBI" id="CHEBI:15378"/>
        <dbReference type="ChEBI" id="CHEBI:30013"/>
        <dbReference type="ChEBI" id="CHEBI:30616"/>
        <dbReference type="ChEBI" id="CHEBI:61977"/>
        <dbReference type="ChEBI" id="CHEBI:456216"/>
        <dbReference type="EC" id="2.7.11.1"/>
    </reaction>
</comment>
<dbReference type="EMBL" id="BSRI01000002">
    <property type="protein sequence ID" value="GLV58899.1"/>
    <property type="molecule type" value="Genomic_DNA"/>
</dbReference>
<evidence type="ECO:0000256" key="6">
    <source>
        <dbReference type="ARBA" id="ARBA00022840"/>
    </source>
</evidence>
<dbReference type="SMART" id="SM00220">
    <property type="entry name" value="S_TKc"/>
    <property type="match status" value="1"/>
</dbReference>
<keyword evidence="4 9" id="KW-0547">Nucleotide-binding</keyword>
<feature type="transmembrane region" description="Helical" evidence="10">
    <location>
        <begin position="310"/>
        <end position="333"/>
    </location>
</feature>
<evidence type="ECO:0000256" key="8">
    <source>
        <dbReference type="ARBA" id="ARBA00048679"/>
    </source>
</evidence>
<dbReference type="EC" id="2.7.11.1" evidence="1"/>
<dbReference type="PROSITE" id="PS00107">
    <property type="entry name" value="PROTEIN_KINASE_ATP"/>
    <property type="match status" value="1"/>
</dbReference>
<dbReference type="InterPro" id="IPR017441">
    <property type="entry name" value="Protein_kinase_ATP_BS"/>
</dbReference>
<comment type="caution">
    <text evidence="12">The sequence shown here is derived from an EMBL/GenBank/DDBJ whole genome shotgun (WGS) entry which is preliminary data.</text>
</comment>
<sequence length="477" mass="52652">MIASSRPLVAGTTLRERYEIERVLGNGGSSIVYLARDLAKENSEEDNYVALKELHTDNRQEQRHFAFEGRVLKKLKHLSLPRIYDVYEDEEQQSSFLVMEYIEGSNLETLRRQQPDQRFTLDEVLRLMQPIIDATIYLHHQQPAIIHRDIKPSNIIIMTHQQRAVLIDFGIAKEFEVDATTSALRHCTPGYGAPEQYGNLSTDVHTDIYALAATCYCLLTGSLPVDAFERAATIVSKRIDPLKPAHTLVPEIPPHVSQALERAMEISMEERFDSVEDFWSAISQTPEATTGRKKTPGTVQAARKQRRRRIIQLTTVSAVILLLGIILAVGSMANAFQSPQSVHPTVAAQSTHTAAKPHPTATASATAPYPHLTTAYRGTLSNLSKQATGTMTLTNVQQQQQQISGHFTGINRAGNFTGVVDASNHILITISASAQQPPLFFEGVVRSDGNLVGDYCNQDGAGQCVGNYGLWSLSPTP</sequence>
<evidence type="ECO:0000313" key="13">
    <source>
        <dbReference type="Proteomes" id="UP001344906"/>
    </source>
</evidence>